<keyword evidence="2" id="KW-1185">Reference proteome</keyword>
<dbReference type="AlphaFoldDB" id="H9UIS8"/>
<reference evidence="2" key="1">
    <citation type="journal article" date="2013" name="Stand. Genomic Sci.">
        <title>Complete genome sequence of the halophilic bacterium Spirochaeta africana type strain (Z-7692(T)) from the alkaline Lake Magadi in the East African Rift.</title>
        <authorList>
            <person name="Liolos K."/>
            <person name="Abt B."/>
            <person name="Scheuner C."/>
            <person name="Teshima H."/>
            <person name="Held B."/>
            <person name="Lapidus A."/>
            <person name="Nolan M."/>
            <person name="Lucas S."/>
            <person name="Deshpande S."/>
            <person name="Cheng J.F."/>
            <person name="Tapia R."/>
            <person name="Goodwin L.A."/>
            <person name="Pitluck S."/>
            <person name="Pagani I."/>
            <person name="Ivanova N."/>
            <person name="Mavromatis K."/>
            <person name="Mikhailova N."/>
            <person name="Huntemann M."/>
            <person name="Pati A."/>
            <person name="Chen A."/>
            <person name="Palaniappan K."/>
            <person name="Land M."/>
            <person name="Rohde M."/>
            <person name="Tindall B.J."/>
            <person name="Detter J.C."/>
            <person name="Goker M."/>
            <person name="Bristow J."/>
            <person name="Eisen J.A."/>
            <person name="Markowitz V."/>
            <person name="Hugenholtz P."/>
            <person name="Woyke T."/>
            <person name="Klenk H.P."/>
            <person name="Kyrpides N.C."/>
        </authorList>
    </citation>
    <scope>NUCLEOTIDE SEQUENCE</scope>
    <source>
        <strain evidence="2">ATCC 700263 / DSM 8902 / Z-7692</strain>
    </source>
</reference>
<name>H9UIS8_SPIAZ</name>
<accession>H9UIS8</accession>
<protein>
    <submittedName>
        <fullName evidence="1">Uncharacterized protein</fullName>
    </submittedName>
</protein>
<dbReference type="STRING" id="889378.Spiaf_1354"/>
<dbReference type="HOGENOM" id="CLU_465320_0_0_12"/>
<organism evidence="1 2">
    <name type="scientific">Spirochaeta africana (strain ATCC 700263 / DSM 8902 / Z-7692)</name>
    <dbReference type="NCBI Taxonomy" id="889378"/>
    <lineage>
        <taxon>Bacteria</taxon>
        <taxon>Pseudomonadati</taxon>
        <taxon>Spirochaetota</taxon>
        <taxon>Spirochaetia</taxon>
        <taxon>Spirochaetales</taxon>
        <taxon>Spirochaetaceae</taxon>
        <taxon>Spirochaeta</taxon>
    </lineage>
</organism>
<sequence length="586" mass="65844">MKLLHALYIVPLGILLVLTLGCSSQMEESDMVFLSAPGQRQSLFVAAYPQVLTGTEALERLGNAARAEQGAVRIPEHTADTIYRKLRFEEPLAPRGNTVLQISLNGPDTPLLVFTTDAEGRVTAVGGVPAAAAGSSTAQFQIPAPESPIAGIGLVIAADERAGDDLPELALVEPGQEISLGPEHVALPAGVQIRSLGGEIELTGLAQLHRPQQDVLQYLGFAYQHELQPVSGNRLPELETVPLDLVLTDGSTQRFTLRLRPGETPVYLLPGFVGGIPDTLRISAVPDTFRLKRVFSEAVSQDDRSPEPLPADLGVLYNYPVDAWRFDRFEIFRWNLFSNVLYFDFLTYGDQARMFRRLAFFVEKQGYQGTLLGNKDLIYRHGWNAHNYNGEGLSAFFNAVHEQDFQLSPQEEQLRRIVLDAGIITGEPGSYRPGTGGVLSVSQESPFGNGLRNLFLAHEAMHGVFYEQQEFVDFAWDFWENTMTPQQRQFWQLFMLVRNYEPEDTYLMVNELQAYLLQYPHRNNNWYFNTRIPQMILARFPDRRSDVEGFLRENPGFFVNASIRMNQELFRTTGMIGGDVRDLVRR</sequence>
<evidence type="ECO:0000313" key="1">
    <source>
        <dbReference type="EMBL" id="AFG37421.1"/>
    </source>
</evidence>
<dbReference type="OrthoDB" id="350107at2"/>
<dbReference type="Proteomes" id="UP000007383">
    <property type="component" value="Chromosome"/>
</dbReference>
<gene>
    <name evidence="1" type="ordered locus">Spiaf_1354</name>
</gene>
<dbReference type="KEGG" id="sfc:Spiaf_1354"/>
<proteinExistence type="predicted"/>
<dbReference type="RefSeq" id="WP_014455408.1">
    <property type="nucleotide sequence ID" value="NC_017098.1"/>
</dbReference>
<dbReference type="PROSITE" id="PS51257">
    <property type="entry name" value="PROKAR_LIPOPROTEIN"/>
    <property type="match status" value="1"/>
</dbReference>
<dbReference type="eggNOG" id="ENOG503342D">
    <property type="taxonomic scope" value="Bacteria"/>
</dbReference>
<dbReference type="PATRIC" id="fig|889378.3.peg.1355"/>
<dbReference type="EMBL" id="CP003282">
    <property type="protein sequence ID" value="AFG37421.1"/>
    <property type="molecule type" value="Genomic_DNA"/>
</dbReference>
<evidence type="ECO:0000313" key="2">
    <source>
        <dbReference type="Proteomes" id="UP000007383"/>
    </source>
</evidence>